<sequence>MHPRICLCGLLLAVSGAASAITAEELIAKNLEAKGGRDAIKAIQSLHSTGKLSFTGDFSVDLALDTIVSRAGKVRQEASLQGMTSVQAYDGTEGWQIQPFGGRKDPEKLSADDSKSLVDDADIDGPLVDWQAKGSTIEYLGTEDVDGTAAHKLKVSEKDGDVKYFYFDPDYFLEIRTVTQRKVRGSEQALESDLGNYEKVAGVYIPFSIESGPKGAPKQQKITLDKVEANVPVDNAKFAFPASPAASK</sequence>
<organism evidence="2 3">
    <name type="scientific">Tahibacter harae</name>
    <dbReference type="NCBI Taxonomy" id="2963937"/>
    <lineage>
        <taxon>Bacteria</taxon>
        <taxon>Pseudomonadati</taxon>
        <taxon>Pseudomonadota</taxon>
        <taxon>Gammaproteobacteria</taxon>
        <taxon>Lysobacterales</taxon>
        <taxon>Rhodanobacteraceae</taxon>
        <taxon>Tahibacter</taxon>
    </lineage>
</organism>
<name>A0ABT1QV51_9GAMM</name>
<dbReference type="RefSeq" id="WP_255915347.1">
    <property type="nucleotide sequence ID" value="NZ_JANFQO010000014.1"/>
</dbReference>
<keyword evidence="1" id="KW-0732">Signal</keyword>
<feature type="signal peptide" evidence="1">
    <location>
        <begin position="1"/>
        <end position="20"/>
    </location>
</feature>
<dbReference type="Gene3D" id="2.50.20.10">
    <property type="entry name" value="Lipoprotein localisation LolA/LolB/LppX"/>
    <property type="match status" value="1"/>
</dbReference>
<evidence type="ECO:0000256" key="1">
    <source>
        <dbReference type="SAM" id="SignalP"/>
    </source>
</evidence>
<keyword evidence="3" id="KW-1185">Reference proteome</keyword>
<accession>A0ABT1QV51</accession>
<reference evidence="2" key="1">
    <citation type="submission" date="2022-07" db="EMBL/GenBank/DDBJ databases">
        <title>Tahibacter sp., a new gammaproteobacterium isolated from the silt sample collected at pig farm.</title>
        <authorList>
            <person name="Chen H."/>
        </authorList>
    </citation>
    <scope>NUCLEOTIDE SEQUENCE</scope>
    <source>
        <strain evidence="2">P2K</strain>
    </source>
</reference>
<evidence type="ECO:0008006" key="4">
    <source>
        <dbReference type="Google" id="ProtNLM"/>
    </source>
</evidence>
<proteinExistence type="predicted"/>
<gene>
    <name evidence="2" type="ORF">NM961_15670</name>
</gene>
<dbReference type="EMBL" id="JANFQO010000014">
    <property type="protein sequence ID" value="MCQ4166160.1"/>
    <property type="molecule type" value="Genomic_DNA"/>
</dbReference>
<evidence type="ECO:0000313" key="3">
    <source>
        <dbReference type="Proteomes" id="UP001165498"/>
    </source>
</evidence>
<protein>
    <recommendedName>
        <fullName evidence="4">Outer membrane lipoprotein-sorting protein</fullName>
    </recommendedName>
</protein>
<feature type="chain" id="PRO_5046741794" description="Outer membrane lipoprotein-sorting protein" evidence="1">
    <location>
        <begin position="21"/>
        <end position="248"/>
    </location>
</feature>
<comment type="caution">
    <text evidence="2">The sequence shown here is derived from an EMBL/GenBank/DDBJ whole genome shotgun (WGS) entry which is preliminary data.</text>
</comment>
<dbReference type="Proteomes" id="UP001165498">
    <property type="component" value="Unassembled WGS sequence"/>
</dbReference>
<evidence type="ECO:0000313" key="2">
    <source>
        <dbReference type="EMBL" id="MCQ4166160.1"/>
    </source>
</evidence>